<comment type="cofactor">
    <cofactor evidence="1">
        <name>pyridoxal 5'-phosphate</name>
        <dbReference type="ChEBI" id="CHEBI:597326"/>
    </cofactor>
</comment>
<evidence type="ECO:0000256" key="3">
    <source>
        <dbReference type="RuleBase" id="RU003560"/>
    </source>
</evidence>
<dbReference type="STRING" id="1278298.GCA_000428685_00039"/>
<dbReference type="Gene3D" id="3.90.1150.10">
    <property type="entry name" value="Aspartate Aminotransferase, domain 1"/>
    <property type="match status" value="1"/>
</dbReference>
<dbReference type="Proteomes" id="UP000276899">
    <property type="component" value="Chromosome"/>
</dbReference>
<dbReference type="AlphaFoldDB" id="A0A448KAG7"/>
<dbReference type="CDD" id="cd00610">
    <property type="entry name" value="OAT_like"/>
    <property type="match status" value="1"/>
</dbReference>
<organism evidence="4 5">
    <name type="scientific">Actinomyces slackii</name>
    <dbReference type="NCBI Taxonomy" id="52774"/>
    <lineage>
        <taxon>Bacteria</taxon>
        <taxon>Bacillati</taxon>
        <taxon>Actinomycetota</taxon>
        <taxon>Actinomycetes</taxon>
        <taxon>Actinomycetales</taxon>
        <taxon>Actinomycetaceae</taxon>
        <taxon>Actinomyces</taxon>
    </lineage>
</organism>
<comment type="similarity">
    <text evidence="3">Belongs to the class-III pyridoxal-phosphate-dependent aminotransferase family.</text>
</comment>
<dbReference type="GO" id="GO:0008483">
    <property type="term" value="F:transaminase activity"/>
    <property type="evidence" value="ECO:0007669"/>
    <property type="project" value="InterPro"/>
</dbReference>
<dbReference type="PROSITE" id="PS00600">
    <property type="entry name" value="AA_TRANSFER_CLASS_3"/>
    <property type="match status" value="1"/>
</dbReference>
<dbReference type="InterPro" id="IPR015421">
    <property type="entry name" value="PyrdxlP-dep_Trfase_major"/>
</dbReference>
<evidence type="ECO:0000256" key="2">
    <source>
        <dbReference type="ARBA" id="ARBA00022898"/>
    </source>
</evidence>
<dbReference type="EMBL" id="LR134363">
    <property type="protein sequence ID" value="VEG73902.1"/>
    <property type="molecule type" value="Genomic_DNA"/>
</dbReference>
<dbReference type="InterPro" id="IPR015424">
    <property type="entry name" value="PyrdxlP-dep_Trfase"/>
</dbReference>
<keyword evidence="4" id="KW-0413">Isomerase</keyword>
<dbReference type="EC" id="5.4.3.8" evidence="4"/>
<dbReference type="GO" id="GO:0042286">
    <property type="term" value="F:glutamate-1-semialdehyde 2,1-aminomutase activity"/>
    <property type="evidence" value="ECO:0007669"/>
    <property type="project" value="UniProtKB-EC"/>
</dbReference>
<dbReference type="Pfam" id="PF00202">
    <property type="entry name" value="Aminotran_3"/>
    <property type="match status" value="1"/>
</dbReference>
<dbReference type="KEGG" id="asla:NCTC11923_00516"/>
<name>A0A448KAG7_9ACTO</name>
<dbReference type="GO" id="GO:0030170">
    <property type="term" value="F:pyridoxal phosphate binding"/>
    <property type="evidence" value="ECO:0007669"/>
    <property type="project" value="InterPro"/>
</dbReference>
<keyword evidence="5" id="KW-1185">Reference proteome</keyword>
<accession>A0A448KAG7</accession>
<dbReference type="InterPro" id="IPR015422">
    <property type="entry name" value="PyrdxlP-dep_Trfase_small"/>
</dbReference>
<dbReference type="InterPro" id="IPR005814">
    <property type="entry name" value="Aminotrans_3"/>
</dbReference>
<dbReference type="InterPro" id="IPR049704">
    <property type="entry name" value="Aminotrans_3_PPA_site"/>
</dbReference>
<sequence>MTINAINMETVARLAEAESKRLNEATGASQEMYQRARKSLSAGVASSYQLRDPWPIYLERGQGPKVWDVDGNEMWDFHNGFGSMLQGHAHPAIGRAVRERYEQGTHFAAPTEDAVVVAENLSARWGLPRWRYTNSGSESTMDAIRIARAYTGRDTVMKIFGSYHGHHDTVMVSIGVEYDKIGDHENLASLPYGAGIPDATVQMTVAVPFNDAGAMERRIIALDKEGRKPACVIMEPAMMNLGVVLPEPGYLEEVREITRRHGVVLIFDEVKTGLCIGPGGATRRFGVMPDMVTLAKALGGGLPSGAIGGTEEVMSVVEDGSVYQVGTYNGNPLVVAAIRANLEEVLTDEAHAHLDYLNDRILAGCRRVIEDYSLPGYAVGLGGKGCVTFSPTKVIDYETFKANQSAELSDLAWLFNMNRGIFMTPGREEEWTLSVTHTDEAIDAYVDCFEEFAQAITS</sequence>
<gene>
    <name evidence="4" type="primary">hemL2</name>
    <name evidence="4" type="ORF">NCTC11923_00516</name>
</gene>
<dbReference type="RefSeq" id="WP_026426238.1">
    <property type="nucleotide sequence ID" value="NZ_CBCRWE010000040.1"/>
</dbReference>
<dbReference type="PANTHER" id="PTHR43713">
    <property type="entry name" value="GLUTAMATE-1-SEMIALDEHYDE 2,1-AMINOMUTASE"/>
    <property type="match status" value="1"/>
</dbReference>
<protein>
    <submittedName>
        <fullName evidence="4">Glutamate-1-semialdehyde 2,1-aminomutase 2</fullName>
        <ecNumber evidence="4">5.4.3.8</ecNumber>
    </submittedName>
</protein>
<reference evidence="4 5" key="1">
    <citation type="submission" date="2018-12" db="EMBL/GenBank/DDBJ databases">
        <authorList>
            <consortium name="Pathogen Informatics"/>
        </authorList>
    </citation>
    <scope>NUCLEOTIDE SEQUENCE [LARGE SCALE GENOMIC DNA]</scope>
    <source>
        <strain evidence="4 5">NCTC11923</strain>
    </source>
</reference>
<keyword evidence="2 3" id="KW-0663">Pyridoxal phosphate</keyword>
<dbReference type="Gene3D" id="3.40.640.10">
    <property type="entry name" value="Type I PLP-dependent aspartate aminotransferase-like (Major domain)"/>
    <property type="match status" value="1"/>
</dbReference>
<evidence type="ECO:0000313" key="5">
    <source>
        <dbReference type="Proteomes" id="UP000276899"/>
    </source>
</evidence>
<dbReference type="PANTHER" id="PTHR43713:SF3">
    <property type="entry name" value="GLUTAMATE-1-SEMIALDEHYDE 2,1-AMINOMUTASE 1, CHLOROPLASTIC-RELATED"/>
    <property type="match status" value="1"/>
</dbReference>
<dbReference type="SUPFAM" id="SSF53383">
    <property type="entry name" value="PLP-dependent transferases"/>
    <property type="match status" value="1"/>
</dbReference>
<evidence type="ECO:0000256" key="1">
    <source>
        <dbReference type="ARBA" id="ARBA00001933"/>
    </source>
</evidence>
<proteinExistence type="inferred from homology"/>
<evidence type="ECO:0000313" key="4">
    <source>
        <dbReference type="EMBL" id="VEG73902.1"/>
    </source>
</evidence>